<dbReference type="InterPro" id="IPR027417">
    <property type="entry name" value="P-loop_NTPase"/>
</dbReference>
<dbReference type="EMBL" id="GEDC01018295">
    <property type="protein sequence ID" value="JAS19003.1"/>
    <property type="molecule type" value="Transcribed_RNA"/>
</dbReference>
<evidence type="ECO:0000313" key="3">
    <source>
        <dbReference type="EMBL" id="JAS19003.1"/>
    </source>
</evidence>
<gene>
    <name evidence="3" type="ORF">g.2131</name>
</gene>
<dbReference type="SUPFAM" id="SSF52540">
    <property type="entry name" value="P-loop containing nucleoside triphosphate hydrolases"/>
    <property type="match status" value="1"/>
</dbReference>
<dbReference type="Pfam" id="PF00004">
    <property type="entry name" value="AAA"/>
    <property type="match status" value="1"/>
</dbReference>
<dbReference type="Gene3D" id="1.10.8.60">
    <property type="match status" value="1"/>
</dbReference>
<dbReference type="AlphaFoldDB" id="A0A1B6D080"/>
<organism evidence="3">
    <name type="scientific">Clastoptera arizonana</name>
    <name type="common">Arizona spittle bug</name>
    <dbReference type="NCBI Taxonomy" id="38151"/>
    <lineage>
        <taxon>Eukaryota</taxon>
        <taxon>Metazoa</taxon>
        <taxon>Ecdysozoa</taxon>
        <taxon>Arthropoda</taxon>
        <taxon>Hexapoda</taxon>
        <taxon>Insecta</taxon>
        <taxon>Pterygota</taxon>
        <taxon>Neoptera</taxon>
        <taxon>Paraneoptera</taxon>
        <taxon>Hemiptera</taxon>
        <taxon>Auchenorrhyncha</taxon>
        <taxon>Cercopoidea</taxon>
        <taxon>Clastopteridae</taxon>
        <taxon>Clastoptera</taxon>
    </lineage>
</organism>
<feature type="non-terminal residue" evidence="3">
    <location>
        <position position="1"/>
    </location>
</feature>
<feature type="domain" description="ATPase AAA-type core" evidence="2">
    <location>
        <begin position="206"/>
        <end position="328"/>
    </location>
</feature>
<feature type="compositionally biased region" description="Basic residues" evidence="1">
    <location>
        <begin position="94"/>
        <end position="120"/>
    </location>
</feature>
<dbReference type="GO" id="GO:0005524">
    <property type="term" value="F:ATP binding"/>
    <property type="evidence" value="ECO:0007669"/>
    <property type="project" value="InterPro"/>
</dbReference>
<dbReference type="Gene3D" id="3.40.50.300">
    <property type="entry name" value="P-loop containing nucleotide triphosphate hydrolases"/>
    <property type="match status" value="1"/>
</dbReference>
<dbReference type="InterPro" id="IPR003959">
    <property type="entry name" value="ATPase_AAA_core"/>
</dbReference>
<sequence>DKDEGKKKKTEEEEDLGFKMGNSNFLADLMVANSEYEDVWKNKDEKLNPRQEIYIDMIREQNTKEVEAELRKIVDEELRVELELLQAALDRDRAKKGKKGKKSSKKKKGRRSGKKGKKKKEKDLTPDRTLESLFEELITNGIIKKYPETPLSLFKGERSYIGAELRFQGKDPLPTLGDIRQVLLEYCILPMGSKTIHQMSPLVRSILIAGPKGSGKDMLVHTVCTEVGAVMFDLTAANIVGKYPGKSGLIMLIHLVSKVSRLLQPSVIYINGAEKPFMKKVPKTDKTDPKRLKKDLPKLVKGISQEDQVMLIGVSNCPWECDQKSLAQAYNKMILIPRPDYASLSYIWKDVLFQYSGVNRQFDTSVLARFSDGFTIGTILNVIKEVLTCKRILQLRIQPLKHAEVINVLARYEPIYKEEEEQFLLWYSKTPIGRRKARALELEIERQQLSTESIKKKK</sequence>
<reference evidence="3" key="1">
    <citation type="submission" date="2015-12" db="EMBL/GenBank/DDBJ databases">
        <title>De novo transcriptome assembly of four potential Pierce s Disease insect vectors from Arizona vineyards.</title>
        <authorList>
            <person name="Tassone E.E."/>
        </authorList>
    </citation>
    <scope>NUCLEOTIDE SEQUENCE</scope>
</reference>
<name>A0A1B6D080_9HEMI</name>
<dbReference type="GO" id="GO:0016887">
    <property type="term" value="F:ATP hydrolysis activity"/>
    <property type="evidence" value="ECO:0007669"/>
    <property type="project" value="InterPro"/>
</dbReference>
<dbReference type="InterPro" id="IPR052267">
    <property type="entry name" value="N-DRC_Component"/>
</dbReference>
<evidence type="ECO:0000256" key="1">
    <source>
        <dbReference type="SAM" id="MobiDB-lite"/>
    </source>
</evidence>
<dbReference type="PANTHER" id="PTHR14690:SF0">
    <property type="entry name" value="IQ MOTIF CONTAINING WITH AAA DOMAIN 1"/>
    <property type="match status" value="1"/>
</dbReference>
<accession>A0A1B6D080</accession>
<protein>
    <recommendedName>
        <fullName evidence="2">ATPase AAA-type core domain-containing protein</fullName>
    </recommendedName>
</protein>
<dbReference type="PANTHER" id="PTHR14690">
    <property type="entry name" value="IQ MOTIF CONTAINING WITH AAA DOMAIN 1"/>
    <property type="match status" value="1"/>
</dbReference>
<evidence type="ECO:0000259" key="2">
    <source>
        <dbReference type="Pfam" id="PF00004"/>
    </source>
</evidence>
<feature type="region of interest" description="Disordered" evidence="1">
    <location>
        <begin position="92"/>
        <end position="125"/>
    </location>
</feature>
<proteinExistence type="predicted"/>